<sequence>MFTGGGNKRRFIKFRQTLLQDKPAGFDLPRRIWEPANRIGTNHDVCRDTLQMEKDIVNPKVPPGTKDAIKNFNYDYSYWSHNVVPCTITSPEVRCCSYGSHHTDPSQPFYNTLLSECPYIPQTASPPHTPFAFGLCP</sequence>
<evidence type="ECO:0000313" key="1">
    <source>
        <dbReference type="EMBL" id="CAD7397871.1"/>
    </source>
</evidence>
<gene>
    <name evidence="1" type="ORF">TCEB3V08_LOCUS4238</name>
</gene>
<name>A0A7R9CKJ4_TIMCR</name>
<dbReference type="EMBL" id="OC317593">
    <property type="protein sequence ID" value="CAD7397871.1"/>
    <property type="molecule type" value="Genomic_DNA"/>
</dbReference>
<reference evidence="1" key="1">
    <citation type="submission" date="2020-11" db="EMBL/GenBank/DDBJ databases">
        <authorList>
            <person name="Tran Van P."/>
        </authorList>
    </citation>
    <scope>NUCLEOTIDE SEQUENCE</scope>
</reference>
<dbReference type="AlphaFoldDB" id="A0A7R9CKJ4"/>
<protein>
    <submittedName>
        <fullName evidence="1">Uncharacterized protein</fullName>
    </submittedName>
</protein>
<proteinExistence type="predicted"/>
<accession>A0A7R9CKJ4</accession>
<organism evidence="1">
    <name type="scientific">Timema cristinae</name>
    <name type="common">Walking stick</name>
    <dbReference type="NCBI Taxonomy" id="61476"/>
    <lineage>
        <taxon>Eukaryota</taxon>
        <taxon>Metazoa</taxon>
        <taxon>Ecdysozoa</taxon>
        <taxon>Arthropoda</taxon>
        <taxon>Hexapoda</taxon>
        <taxon>Insecta</taxon>
        <taxon>Pterygota</taxon>
        <taxon>Neoptera</taxon>
        <taxon>Polyneoptera</taxon>
        <taxon>Phasmatodea</taxon>
        <taxon>Timematodea</taxon>
        <taxon>Timematoidea</taxon>
        <taxon>Timematidae</taxon>
        <taxon>Timema</taxon>
    </lineage>
</organism>